<name>C5LA78_PERM5</name>
<evidence type="ECO:0000313" key="2">
    <source>
        <dbReference type="Proteomes" id="UP000007800"/>
    </source>
</evidence>
<evidence type="ECO:0000313" key="1">
    <source>
        <dbReference type="EMBL" id="EER06334.1"/>
    </source>
</evidence>
<accession>C5LA78</accession>
<protein>
    <submittedName>
        <fullName evidence="1">Uncharacterized protein</fullName>
    </submittedName>
</protein>
<dbReference type="RefSeq" id="XP_002774518.1">
    <property type="nucleotide sequence ID" value="XM_002774472.1"/>
</dbReference>
<gene>
    <name evidence="1" type="ORF">Pmar_PMAR006101</name>
</gene>
<dbReference type="InParanoid" id="C5LA78"/>
<sequence>KKSRCERFWTESLIISYLRDNCGVIVFPPEFWDDQQSDSLARRSRLLYLVTHDFTPPLDDPLFTDDVNNDAILSFLTGRGFTYLEAIEQDGTICSFGVYLLCVWRFYRSKTAELGRLRDRVVRVVYKASPWHTWP</sequence>
<organism evidence="2">
    <name type="scientific">Perkinsus marinus (strain ATCC 50983 / TXsc)</name>
    <dbReference type="NCBI Taxonomy" id="423536"/>
    <lineage>
        <taxon>Eukaryota</taxon>
        <taxon>Sar</taxon>
        <taxon>Alveolata</taxon>
        <taxon>Perkinsozoa</taxon>
        <taxon>Perkinsea</taxon>
        <taxon>Perkinsida</taxon>
        <taxon>Perkinsidae</taxon>
        <taxon>Perkinsus</taxon>
    </lineage>
</organism>
<dbReference type="AlphaFoldDB" id="C5LA78"/>
<keyword evidence="2" id="KW-1185">Reference proteome</keyword>
<dbReference type="Proteomes" id="UP000007800">
    <property type="component" value="Unassembled WGS sequence"/>
</dbReference>
<proteinExistence type="predicted"/>
<dbReference type="GeneID" id="9065372"/>
<reference evidence="1 2" key="1">
    <citation type="submission" date="2008-07" db="EMBL/GenBank/DDBJ databases">
        <authorList>
            <person name="El-Sayed N."/>
            <person name="Caler E."/>
            <person name="Inman J."/>
            <person name="Amedeo P."/>
            <person name="Hass B."/>
            <person name="Wortman J."/>
        </authorList>
    </citation>
    <scope>NUCLEOTIDE SEQUENCE [LARGE SCALE GENOMIC DNA]</scope>
    <source>
        <strain evidence="2">ATCC 50983 / TXsc</strain>
    </source>
</reference>
<dbReference type="EMBL" id="GG680729">
    <property type="protein sequence ID" value="EER06334.1"/>
    <property type="molecule type" value="Genomic_DNA"/>
</dbReference>
<feature type="non-terminal residue" evidence="1">
    <location>
        <position position="1"/>
    </location>
</feature>